<protein>
    <submittedName>
        <fullName evidence="1">Uncharacterized protein</fullName>
    </submittedName>
</protein>
<proteinExistence type="predicted"/>
<sequence length="146" mass="16148">MCASDAGCDQPVVHQREMQGGLVKQQPFTKPMAAMGNPYGAFTIFQVSVIRTLAFAARRADMALGPLPCREGRAGDDDLFKHDRRPARDALFPVRGRLSQAYCHRLTPPPRFQWTVKCVSNPPIVMFVRSRVYLRAAPSLSSASVS</sequence>
<comment type="caution">
    <text evidence="1">The sequence shown here is derived from an EMBL/GenBank/DDBJ whole genome shotgun (WGS) entry which is preliminary data.</text>
</comment>
<gene>
    <name evidence="1" type="ORF">AGR2A_Lc150101</name>
</gene>
<accession>A0A9W5B3A0</accession>
<evidence type="ECO:0000313" key="2">
    <source>
        <dbReference type="Proteomes" id="UP000191933"/>
    </source>
</evidence>
<keyword evidence="2" id="KW-1185">Reference proteome</keyword>
<name>A0A9W5B3A0_9HYPH</name>
<dbReference type="EMBL" id="FBVY01000027">
    <property type="protein sequence ID" value="CUW95397.1"/>
    <property type="molecule type" value="Genomic_DNA"/>
</dbReference>
<reference evidence="1 2" key="1">
    <citation type="submission" date="2016-01" db="EMBL/GenBank/DDBJ databases">
        <authorList>
            <person name="Regsiter A."/>
            <person name="william w."/>
        </authorList>
    </citation>
    <scope>NUCLEOTIDE SEQUENCE [LARGE SCALE GENOMIC DNA]</scope>
    <source>
        <strain evidence="1 2">CFBP 5494</strain>
    </source>
</reference>
<organism evidence="1 2">
    <name type="scientific">Agrobacterium genomosp. 2 str. CFBP 5494</name>
    <dbReference type="NCBI Taxonomy" id="1183436"/>
    <lineage>
        <taxon>Bacteria</taxon>
        <taxon>Pseudomonadati</taxon>
        <taxon>Pseudomonadota</taxon>
        <taxon>Alphaproteobacteria</taxon>
        <taxon>Hyphomicrobiales</taxon>
        <taxon>Rhizobiaceae</taxon>
        <taxon>Rhizobium/Agrobacterium group</taxon>
        <taxon>Agrobacterium</taxon>
        <taxon>Agrobacterium tumefaciens complex</taxon>
    </lineage>
</organism>
<dbReference type="AlphaFoldDB" id="A0A9W5B3A0"/>
<evidence type="ECO:0000313" key="1">
    <source>
        <dbReference type="EMBL" id="CUW95397.1"/>
    </source>
</evidence>
<dbReference type="Proteomes" id="UP000191933">
    <property type="component" value="Unassembled WGS sequence"/>
</dbReference>